<evidence type="ECO:0000313" key="7">
    <source>
        <dbReference type="Ensembl" id="ENSMPUP00000000259.1"/>
    </source>
</evidence>
<keyword evidence="3" id="KW-0863">Zinc-finger</keyword>
<evidence type="ECO:0000256" key="5">
    <source>
        <dbReference type="ARBA" id="ARBA00023242"/>
    </source>
</evidence>
<reference evidence="7" key="1">
    <citation type="submission" date="2024-06" db="UniProtKB">
        <authorList>
            <consortium name="Ensembl"/>
        </authorList>
    </citation>
    <scope>IDENTIFICATION</scope>
</reference>
<evidence type="ECO:0000256" key="2">
    <source>
        <dbReference type="ARBA" id="ARBA00022723"/>
    </source>
</evidence>
<protein>
    <recommendedName>
        <fullName evidence="6">PARP-type domain-containing protein</fullName>
    </recommendedName>
</protein>
<comment type="subcellular location">
    <subcellularLocation>
        <location evidence="1">Nucleus</location>
    </subcellularLocation>
</comment>
<dbReference type="EMBL" id="AEYP01052827">
    <property type="status" value="NOT_ANNOTATED_CDS"/>
    <property type="molecule type" value="Genomic_DNA"/>
</dbReference>
<dbReference type="Gene3D" id="3.30.1740.10">
    <property type="entry name" value="Zinc finger, PARP-type"/>
    <property type="match status" value="1"/>
</dbReference>
<evidence type="ECO:0000256" key="4">
    <source>
        <dbReference type="ARBA" id="ARBA00022833"/>
    </source>
</evidence>
<keyword evidence="2" id="KW-0479">Metal-binding</keyword>
<dbReference type="GO" id="GO:0008270">
    <property type="term" value="F:zinc ion binding"/>
    <property type="evidence" value="ECO:0007669"/>
    <property type="project" value="UniProtKB-KW"/>
</dbReference>
<dbReference type="HOGENOM" id="CLU_2242722_0_0_1"/>
<accession>M3XMF9</accession>
<dbReference type="AlphaFoldDB" id="M3XMF9"/>
<dbReference type="GO" id="GO:0005634">
    <property type="term" value="C:nucleus"/>
    <property type="evidence" value="ECO:0007669"/>
    <property type="project" value="UniProtKB-SubCell"/>
</dbReference>
<evidence type="ECO:0000259" key="6">
    <source>
        <dbReference type="PROSITE" id="PS50064"/>
    </source>
</evidence>
<dbReference type="PROSITE" id="PS50064">
    <property type="entry name" value="ZF_PARP_2"/>
    <property type="match status" value="1"/>
</dbReference>
<organism evidence="7">
    <name type="scientific">Mustela putorius furo</name>
    <name type="common">European domestic ferret</name>
    <name type="synonym">Mustela furo</name>
    <dbReference type="NCBI Taxonomy" id="9669"/>
    <lineage>
        <taxon>Eukaryota</taxon>
        <taxon>Metazoa</taxon>
        <taxon>Chordata</taxon>
        <taxon>Craniata</taxon>
        <taxon>Vertebrata</taxon>
        <taxon>Euteleostomi</taxon>
        <taxon>Mammalia</taxon>
        <taxon>Eutheria</taxon>
        <taxon>Laurasiatheria</taxon>
        <taxon>Carnivora</taxon>
        <taxon>Caniformia</taxon>
        <taxon>Musteloidea</taxon>
        <taxon>Mustelidae</taxon>
        <taxon>Mustelinae</taxon>
        <taxon>Mustela</taxon>
    </lineage>
</organism>
<dbReference type="Ensembl" id="ENSMPUT00000000263.1">
    <property type="protein sequence ID" value="ENSMPUP00000000259.1"/>
    <property type="gene ID" value="ENSMPUG00000000262.1"/>
</dbReference>
<proteinExistence type="predicted"/>
<sequence>MLHLPCFLARSQVEFCSGSFEIAKRGMASCKKRSRGDMREWYHIKCTFEKLKWAQATTKDIEDHIELESWEELEDNEKAQIIQHIADLSSKKCPNSLFSEIKYSG</sequence>
<dbReference type="GO" id="GO:0003677">
    <property type="term" value="F:DNA binding"/>
    <property type="evidence" value="ECO:0007669"/>
    <property type="project" value="InterPro"/>
</dbReference>
<keyword evidence="5" id="KW-0539">Nucleus</keyword>
<dbReference type="SMART" id="SM01336">
    <property type="entry name" value="zf-PARP"/>
    <property type="match status" value="1"/>
</dbReference>
<evidence type="ECO:0000256" key="1">
    <source>
        <dbReference type="ARBA" id="ARBA00004123"/>
    </source>
</evidence>
<keyword evidence="4" id="KW-0862">Zinc</keyword>
<dbReference type="InterPro" id="IPR001510">
    <property type="entry name" value="Znf_PARP"/>
</dbReference>
<feature type="domain" description="PARP-type" evidence="6">
    <location>
        <begin position="18"/>
        <end position="89"/>
    </location>
</feature>
<name>M3XMF9_MUSPF</name>
<dbReference type="GeneTree" id="ENSGT00940000156492"/>
<dbReference type="SUPFAM" id="SSF57716">
    <property type="entry name" value="Glucocorticoid receptor-like (DNA-binding domain)"/>
    <property type="match status" value="1"/>
</dbReference>
<evidence type="ECO:0000256" key="3">
    <source>
        <dbReference type="ARBA" id="ARBA00022771"/>
    </source>
</evidence>
<dbReference type="InterPro" id="IPR036957">
    <property type="entry name" value="Znf_PARP_sf"/>
</dbReference>